<protein>
    <submittedName>
        <fullName evidence="1">Uncharacterized protein</fullName>
    </submittedName>
</protein>
<proteinExistence type="predicted"/>
<name>A0A8S5TDU5_9CAUD</name>
<organism evidence="1">
    <name type="scientific">Siphoviridae sp. ctkV91</name>
    <dbReference type="NCBI Taxonomy" id="2827924"/>
    <lineage>
        <taxon>Viruses</taxon>
        <taxon>Duplodnaviria</taxon>
        <taxon>Heunggongvirae</taxon>
        <taxon>Uroviricota</taxon>
        <taxon>Caudoviricetes</taxon>
    </lineage>
</organism>
<evidence type="ECO:0000313" key="1">
    <source>
        <dbReference type="EMBL" id="DAF61304.1"/>
    </source>
</evidence>
<reference evidence="1" key="1">
    <citation type="journal article" date="2021" name="Proc. Natl. Acad. Sci. U.S.A.">
        <title>A Catalog of Tens of Thousands of Viruses from Human Metagenomes Reveals Hidden Associations with Chronic Diseases.</title>
        <authorList>
            <person name="Tisza M.J."/>
            <person name="Buck C.B."/>
        </authorList>
    </citation>
    <scope>NUCLEOTIDE SEQUENCE</scope>
    <source>
        <strain evidence="1">CtkV91</strain>
    </source>
</reference>
<accession>A0A8S5TDU5</accession>
<sequence>MQLRATIQRQPDKVTAEIVRHRPRTRYPRQPAIILEHAFSPHTRITVNDHDAAPIDRASVPCFASILLPPL</sequence>
<dbReference type="EMBL" id="BK032807">
    <property type="protein sequence ID" value="DAF61304.1"/>
    <property type="molecule type" value="Genomic_DNA"/>
</dbReference>